<name>A0ABS5ZI30_9GAMM</name>
<keyword evidence="3" id="KW-1185">Reference proteome</keyword>
<dbReference type="RefSeq" id="WP_215820889.1">
    <property type="nucleotide sequence ID" value="NZ_JAGSOY010000044.1"/>
</dbReference>
<accession>A0ABS5ZI30</accession>
<organism evidence="2 3">
    <name type="scientific">Zooshikella harenae</name>
    <dbReference type="NCBI Taxonomy" id="2827238"/>
    <lineage>
        <taxon>Bacteria</taxon>
        <taxon>Pseudomonadati</taxon>
        <taxon>Pseudomonadota</taxon>
        <taxon>Gammaproteobacteria</taxon>
        <taxon>Oceanospirillales</taxon>
        <taxon>Zooshikellaceae</taxon>
        <taxon>Zooshikella</taxon>
    </lineage>
</organism>
<evidence type="ECO:0008006" key="4">
    <source>
        <dbReference type="Google" id="ProtNLM"/>
    </source>
</evidence>
<dbReference type="Gene3D" id="2.120.10.30">
    <property type="entry name" value="TolB, C-terminal domain"/>
    <property type="match status" value="1"/>
</dbReference>
<proteinExistence type="predicted"/>
<evidence type="ECO:0000313" key="3">
    <source>
        <dbReference type="Proteomes" id="UP000690515"/>
    </source>
</evidence>
<comment type="caution">
    <text evidence="2">The sequence shown here is derived from an EMBL/GenBank/DDBJ whole genome shotgun (WGS) entry which is preliminary data.</text>
</comment>
<evidence type="ECO:0000256" key="1">
    <source>
        <dbReference type="SAM" id="MobiDB-lite"/>
    </source>
</evidence>
<dbReference type="InterPro" id="IPR011042">
    <property type="entry name" value="6-blade_b-propeller_TolB-like"/>
</dbReference>
<reference evidence="2 3" key="1">
    <citation type="submission" date="2021-04" db="EMBL/GenBank/DDBJ databases">
        <authorList>
            <person name="Pira H."/>
            <person name="Risdian C."/>
            <person name="Wink J."/>
        </authorList>
    </citation>
    <scope>NUCLEOTIDE SEQUENCE [LARGE SCALE GENOMIC DNA]</scope>
    <source>
        <strain evidence="2 3">WH53</strain>
    </source>
</reference>
<dbReference type="EMBL" id="JAGSOY010000044">
    <property type="protein sequence ID" value="MBU2712662.1"/>
    <property type="molecule type" value="Genomic_DNA"/>
</dbReference>
<dbReference type="SUPFAM" id="SSF69304">
    <property type="entry name" value="Tricorn protease N-terminal domain"/>
    <property type="match status" value="1"/>
</dbReference>
<evidence type="ECO:0000313" key="2">
    <source>
        <dbReference type="EMBL" id="MBU2712662.1"/>
    </source>
</evidence>
<gene>
    <name evidence="2" type="ORF">KCG35_16460</name>
</gene>
<feature type="region of interest" description="Disordered" evidence="1">
    <location>
        <begin position="21"/>
        <end position="46"/>
    </location>
</feature>
<feature type="compositionally biased region" description="Polar residues" evidence="1">
    <location>
        <begin position="21"/>
        <end position="44"/>
    </location>
</feature>
<dbReference type="Proteomes" id="UP000690515">
    <property type="component" value="Unassembled WGS sequence"/>
</dbReference>
<protein>
    <recommendedName>
        <fullName evidence="4">WD40 repeat domain-containing protein</fullName>
    </recommendedName>
</protein>
<dbReference type="PROSITE" id="PS51257">
    <property type="entry name" value="PROKAR_LIPOPROTEIN"/>
    <property type="match status" value="1"/>
</dbReference>
<sequence length="343" mass="39157">MSKSIFIALFSLVLITGCEQSNDQQPVQTKDTVKSEPSSAQATPQAPELKVIKEDISDSSLYKEPRIQFIWDAPPNREDGKDEVWSMSLNGDELRQVATFEELSVGGNGQLGSPSTTIVRSPNNRYLAYTWFVATKGKYWRCIFDLKTRKQTVIADGVGIPSFNWSQDSNFLYFMDAQTVKKYNLKTNKLSDYPHHFGTPIYLYENDTKVFARDNQSLKIYDFKSGKVLKAWDTGQGLSHTYFQGSPPTKKFTYLSSDNTSKKGLYSFNSPLKPIFEFQRPSISLIGPKGKFIYMYNIAQGISWMEKIDTETDKTIKLSLLPKSGKKRYRIFNLTTYNNKRSI</sequence>